<evidence type="ECO:0000313" key="1">
    <source>
        <dbReference type="EMBL" id="ODN06429.1"/>
    </source>
</evidence>
<protein>
    <submittedName>
        <fullName evidence="1">Uncharacterized protein</fullName>
    </submittedName>
</protein>
<comment type="caution">
    <text evidence="1">The sequence shown here is derived from an EMBL/GenBank/DDBJ whole genome shotgun (WGS) entry which is preliminary data.</text>
</comment>
<dbReference type="AlphaFoldDB" id="A0A1D2NMI5"/>
<name>A0A1D2NMI5_ORCCI</name>
<gene>
    <name evidence="1" type="ORF">Ocin01_00207</name>
</gene>
<dbReference type="Proteomes" id="UP000094527">
    <property type="component" value="Unassembled WGS sequence"/>
</dbReference>
<organism evidence="1 2">
    <name type="scientific">Orchesella cincta</name>
    <name type="common">Springtail</name>
    <name type="synonym">Podura cincta</name>
    <dbReference type="NCBI Taxonomy" id="48709"/>
    <lineage>
        <taxon>Eukaryota</taxon>
        <taxon>Metazoa</taxon>
        <taxon>Ecdysozoa</taxon>
        <taxon>Arthropoda</taxon>
        <taxon>Hexapoda</taxon>
        <taxon>Collembola</taxon>
        <taxon>Entomobryomorpha</taxon>
        <taxon>Entomobryoidea</taxon>
        <taxon>Orchesellidae</taxon>
        <taxon>Orchesellinae</taxon>
        <taxon>Orchesella</taxon>
    </lineage>
</organism>
<evidence type="ECO:0000313" key="2">
    <source>
        <dbReference type="Proteomes" id="UP000094527"/>
    </source>
</evidence>
<accession>A0A1D2NMI5</accession>
<dbReference type="EMBL" id="LJIJ01000005">
    <property type="protein sequence ID" value="ODN06429.1"/>
    <property type="molecule type" value="Genomic_DNA"/>
</dbReference>
<proteinExistence type="predicted"/>
<sequence>MKNQCRYEVGFGSESVSDCANGVSLHWTSMRYRD</sequence>
<keyword evidence="2" id="KW-1185">Reference proteome</keyword>
<reference evidence="1 2" key="1">
    <citation type="journal article" date="2016" name="Genome Biol. Evol.">
        <title>Gene Family Evolution Reflects Adaptation to Soil Environmental Stressors in the Genome of the Collembolan Orchesella cincta.</title>
        <authorList>
            <person name="Faddeeva-Vakhrusheva A."/>
            <person name="Derks M.F."/>
            <person name="Anvar S.Y."/>
            <person name="Agamennone V."/>
            <person name="Suring W."/>
            <person name="Smit S."/>
            <person name="van Straalen N.M."/>
            <person name="Roelofs D."/>
        </authorList>
    </citation>
    <scope>NUCLEOTIDE SEQUENCE [LARGE SCALE GENOMIC DNA]</scope>
    <source>
        <tissue evidence="1">Mixed pool</tissue>
    </source>
</reference>
<feature type="non-terminal residue" evidence="1">
    <location>
        <position position="34"/>
    </location>
</feature>